<evidence type="ECO:0000256" key="2">
    <source>
        <dbReference type="ARBA" id="ARBA00022801"/>
    </source>
</evidence>
<keyword evidence="2" id="KW-0378">Hydrolase</keyword>
<keyword evidence="5" id="KW-1185">Reference proteome</keyword>
<dbReference type="PANTHER" id="PTHR11487:SF0">
    <property type="entry name" value="S-ACYL FATTY ACID SYNTHASE THIOESTERASE, MEDIUM CHAIN"/>
    <property type="match status" value="1"/>
</dbReference>
<dbReference type="SMART" id="SM00824">
    <property type="entry name" value="PKS_TE"/>
    <property type="match status" value="1"/>
</dbReference>
<dbReference type="InterPro" id="IPR012223">
    <property type="entry name" value="TEII"/>
</dbReference>
<feature type="domain" description="Thioesterase TesA-like" evidence="3">
    <location>
        <begin position="28"/>
        <end position="251"/>
    </location>
</feature>
<dbReference type="AlphaFoldDB" id="A0A4P6U043"/>
<dbReference type="InterPro" id="IPR020802">
    <property type="entry name" value="TesA-like"/>
</dbReference>
<organism evidence="4 5">
    <name type="scientific">Streptomyces seoulensis</name>
    <dbReference type="NCBI Taxonomy" id="73044"/>
    <lineage>
        <taxon>Bacteria</taxon>
        <taxon>Bacillati</taxon>
        <taxon>Actinomycetota</taxon>
        <taxon>Actinomycetes</taxon>
        <taxon>Kitasatosporales</taxon>
        <taxon>Streptomycetaceae</taxon>
        <taxon>Streptomyces</taxon>
    </lineage>
</organism>
<proteinExistence type="inferred from homology"/>
<evidence type="ECO:0000313" key="5">
    <source>
        <dbReference type="Proteomes" id="UP000292547"/>
    </source>
</evidence>
<dbReference type="OrthoDB" id="8480037at2"/>
<comment type="similarity">
    <text evidence="1">Belongs to the thioesterase family.</text>
</comment>
<sequence length="254" mass="28017">MARTRVTHGTTPWLLGRVEPGTEGERLFCFPHAGSGASAFRLWPSRLPASVQCCPVQLPGRENRVADPMPDTMDELAEWTVEALLPMLRPPYVLFGHSFGGLLAYAVARHLHERGHPLPRALLISGARPPHVAAEESYHTLPHDELLSHVRATNGIAEPLLKHEEFVRLLLSVLRNDLRIAAEYRPAADVPLRCPIRVFAADDDPVVAPLVMEGWRAYAGGEFDVRRGPGDHYAVYDVSGGLFAEVARHGLADR</sequence>
<reference evidence="4 5" key="1">
    <citation type="submission" date="2018-08" db="EMBL/GenBank/DDBJ databases">
        <title>The complete genome sequence of Streptomyces seoulensis, a pioneer strain for nickel superoxide dismutase discovery.</title>
        <authorList>
            <person name="Shin J."/>
            <person name="Lee J.-S."/>
            <person name="Lee E.-J."/>
            <person name="Youn H.-D."/>
        </authorList>
    </citation>
    <scope>NUCLEOTIDE SEQUENCE [LARGE SCALE GENOMIC DNA]</scope>
    <source>
        <strain evidence="4 5">KCTC 9819</strain>
    </source>
</reference>
<dbReference type="KEGG" id="sseo:D0Z67_21845"/>
<dbReference type="EMBL" id="CP032229">
    <property type="protein sequence ID" value="QBJ92667.1"/>
    <property type="molecule type" value="Genomic_DNA"/>
</dbReference>
<dbReference type="Proteomes" id="UP000292547">
    <property type="component" value="Chromosome"/>
</dbReference>
<dbReference type="GO" id="GO:0008610">
    <property type="term" value="P:lipid biosynthetic process"/>
    <property type="evidence" value="ECO:0007669"/>
    <property type="project" value="TreeGrafter"/>
</dbReference>
<gene>
    <name evidence="4" type="ORF">D0Z67_21845</name>
</gene>
<evidence type="ECO:0000313" key="4">
    <source>
        <dbReference type="EMBL" id="QBJ92667.1"/>
    </source>
</evidence>
<dbReference type="PANTHER" id="PTHR11487">
    <property type="entry name" value="THIOESTERASE"/>
    <property type="match status" value="1"/>
</dbReference>
<accession>A0A4P6U043</accession>
<dbReference type="Gene3D" id="3.40.50.1820">
    <property type="entry name" value="alpha/beta hydrolase"/>
    <property type="match status" value="1"/>
</dbReference>
<dbReference type="InterPro" id="IPR029058">
    <property type="entry name" value="AB_hydrolase_fold"/>
</dbReference>
<dbReference type="SUPFAM" id="SSF53474">
    <property type="entry name" value="alpha/beta-Hydrolases"/>
    <property type="match status" value="1"/>
</dbReference>
<dbReference type="GO" id="GO:0016787">
    <property type="term" value="F:hydrolase activity"/>
    <property type="evidence" value="ECO:0007669"/>
    <property type="project" value="UniProtKB-KW"/>
</dbReference>
<evidence type="ECO:0000256" key="1">
    <source>
        <dbReference type="ARBA" id="ARBA00007169"/>
    </source>
</evidence>
<dbReference type="Pfam" id="PF00975">
    <property type="entry name" value="Thioesterase"/>
    <property type="match status" value="1"/>
</dbReference>
<evidence type="ECO:0000259" key="3">
    <source>
        <dbReference type="SMART" id="SM00824"/>
    </source>
</evidence>
<dbReference type="STRING" id="73044.GCA_000725795_04976"/>
<name>A0A4P6U043_STRSO</name>
<protein>
    <submittedName>
        <fullName evidence="4">Thioesterase</fullName>
    </submittedName>
</protein>
<dbReference type="InterPro" id="IPR001031">
    <property type="entry name" value="Thioesterase"/>
</dbReference>